<dbReference type="Proteomes" id="UP000000305">
    <property type="component" value="Unassembled WGS sequence"/>
</dbReference>
<dbReference type="InterPro" id="IPR014352">
    <property type="entry name" value="FERM/acyl-CoA-bd_prot_sf"/>
</dbReference>
<dbReference type="PANTHER" id="PTHR46221:SF3">
    <property type="entry name" value="FERM AND PDZ DOMAIN-CONTAINING PROTEIN 4"/>
    <property type="match status" value="1"/>
</dbReference>
<dbReference type="GO" id="GO:0007165">
    <property type="term" value="P:signal transduction"/>
    <property type="evidence" value="ECO:0007669"/>
    <property type="project" value="InterPro"/>
</dbReference>
<dbReference type="InterPro" id="IPR000299">
    <property type="entry name" value="FERM_domain"/>
</dbReference>
<dbReference type="PANTHER" id="PTHR46221">
    <property type="entry name" value="FERM AND PDZ DOMAIN-CONTAINING PROTEIN FAMILY MEMBER"/>
    <property type="match status" value="1"/>
</dbReference>
<dbReference type="OrthoDB" id="5859304at2759"/>
<proteinExistence type="predicted"/>
<keyword evidence="4" id="KW-1185">Reference proteome</keyword>
<dbReference type="EMBL" id="GL732530">
    <property type="protein sequence ID" value="EFX86233.1"/>
    <property type="molecule type" value="Genomic_DNA"/>
</dbReference>
<evidence type="ECO:0008006" key="5">
    <source>
        <dbReference type="Google" id="ProtNLM"/>
    </source>
</evidence>
<dbReference type="Gene3D" id="3.10.20.90">
    <property type="entry name" value="Phosphatidylinositol 3-kinase Catalytic Subunit, Chain A, domain 1"/>
    <property type="match status" value="1"/>
</dbReference>
<evidence type="ECO:0000313" key="4">
    <source>
        <dbReference type="Proteomes" id="UP000000305"/>
    </source>
</evidence>
<dbReference type="Pfam" id="PF21989">
    <property type="entry name" value="RA_2"/>
    <property type="match status" value="1"/>
</dbReference>
<dbReference type="InterPro" id="IPR035963">
    <property type="entry name" value="FERM_2"/>
</dbReference>
<dbReference type="PhylomeDB" id="E9G2D8"/>
<protein>
    <recommendedName>
        <fullName evidence="5">FERM domain-containing protein</fullName>
    </recommendedName>
</protein>
<gene>
    <name evidence="3" type="ORF">DAPPUDRAFT_127468</name>
</gene>
<feature type="domain" description="Ras-associating" evidence="2">
    <location>
        <begin position="1"/>
        <end position="66"/>
    </location>
</feature>
<feature type="domain" description="FERM" evidence="1">
    <location>
        <begin position="3"/>
        <end position="156"/>
    </location>
</feature>
<reference evidence="3 4" key="1">
    <citation type="journal article" date="2011" name="Science">
        <title>The ecoresponsive genome of Daphnia pulex.</title>
        <authorList>
            <person name="Colbourne J.K."/>
            <person name="Pfrender M.E."/>
            <person name="Gilbert D."/>
            <person name="Thomas W.K."/>
            <person name="Tucker A."/>
            <person name="Oakley T.H."/>
            <person name="Tokishita S."/>
            <person name="Aerts A."/>
            <person name="Arnold G.J."/>
            <person name="Basu M.K."/>
            <person name="Bauer D.J."/>
            <person name="Caceres C.E."/>
            <person name="Carmel L."/>
            <person name="Casola C."/>
            <person name="Choi J.H."/>
            <person name="Detter J.C."/>
            <person name="Dong Q."/>
            <person name="Dusheyko S."/>
            <person name="Eads B.D."/>
            <person name="Frohlich T."/>
            <person name="Geiler-Samerotte K.A."/>
            <person name="Gerlach D."/>
            <person name="Hatcher P."/>
            <person name="Jogdeo S."/>
            <person name="Krijgsveld J."/>
            <person name="Kriventseva E.V."/>
            <person name="Kultz D."/>
            <person name="Laforsch C."/>
            <person name="Lindquist E."/>
            <person name="Lopez J."/>
            <person name="Manak J.R."/>
            <person name="Muller J."/>
            <person name="Pangilinan J."/>
            <person name="Patwardhan R.P."/>
            <person name="Pitluck S."/>
            <person name="Pritham E.J."/>
            <person name="Rechtsteiner A."/>
            <person name="Rho M."/>
            <person name="Rogozin I.B."/>
            <person name="Sakarya O."/>
            <person name="Salamov A."/>
            <person name="Schaack S."/>
            <person name="Shapiro H."/>
            <person name="Shiga Y."/>
            <person name="Skalitzky C."/>
            <person name="Smith Z."/>
            <person name="Souvorov A."/>
            <person name="Sung W."/>
            <person name="Tang Z."/>
            <person name="Tsuchiya D."/>
            <person name="Tu H."/>
            <person name="Vos H."/>
            <person name="Wang M."/>
            <person name="Wolf Y.I."/>
            <person name="Yamagata H."/>
            <person name="Yamada T."/>
            <person name="Ye Y."/>
            <person name="Shaw J.R."/>
            <person name="Andrews J."/>
            <person name="Crease T.J."/>
            <person name="Tang H."/>
            <person name="Lucas S.M."/>
            <person name="Robertson H.M."/>
            <person name="Bork P."/>
            <person name="Koonin E.V."/>
            <person name="Zdobnov E.M."/>
            <person name="Grigoriev I.V."/>
            <person name="Lynch M."/>
            <person name="Boore J.L."/>
        </authorList>
    </citation>
    <scope>NUCLEOTIDE SEQUENCE [LARGE SCALE GENOMIC DNA]</scope>
</reference>
<dbReference type="PROSITE" id="PS50057">
    <property type="entry name" value="FERM_3"/>
    <property type="match status" value="1"/>
</dbReference>
<evidence type="ECO:0000259" key="1">
    <source>
        <dbReference type="PROSITE" id="PS50057"/>
    </source>
</evidence>
<dbReference type="InParanoid" id="E9G2D8"/>
<dbReference type="InterPro" id="IPR029071">
    <property type="entry name" value="Ubiquitin-like_domsf"/>
</dbReference>
<dbReference type="OMA" id="ESDWGYP"/>
<organism evidence="3 4">
    <name type="scientific">Daphnia pulex</name>
    <name type="common">Water flea</name>
    <dbReference type="NCBI Taxonomy" id="6669"/>
    <lineage>
        <taxon>Eukaryota</taxon>
        <taxon>Metazoa</taxon>
        <taxon>Ecdysozoa</taxon>
        <taxon>Arthropoda</taxon>
        <taxon>Crustacea</taxon>
        <taxon>Branchiopoda</taxon>
        <taxon>Diplostraca</taxon>
        <taxon>Cladocera</taxon>
        <taxon>Anomopoda</taxon>
        <taxon>Daphniidae</taxon>
        <taxon>Daphnia</taxon>
    </lineage>
</organism>
<dbReference type="SUPFAM" id="SSF47031">
    <property type="entry name" value="Second domain of FERM"/>
    <property type="match status" value="1"/>
</dbReference>
<dbReference type="CDD" id="cd17088">
    <property type="entry name" value="FERM_F1_FRMPD1_like"/>
    <property type="match status" value="1"/>
</dbReference>
<name>E9G2D8_DAPPU</name>
<sequence>MPNVMKVYLENGQTKSFKYDSATTVSDVLNSLQQKLGFKSMDNFSLCVEHVKSIRKNKLTLLDPAESLAWIAARPGAHNLRCMLRIAFLPKDAYDLLRKDTGGFEYLFMQCCNDVVQERFAPELKYDIALRIAALHMHQHALTNKMQGKLTVKNIE</sequence>
<accession>E9G2D8</accession>
<dbReference type="InterPro" id="IPR000159">
    <property type="entry name" value="RA_dom"/>
</dbReference>
<dbReference type="AlphaFoldDB" id="E9G2D8"/>
<dbReference type="SUPFAM" id="SSF54236">
    <property type="entry name" value="Ubiquitin-like"/>
    <property type="match status" value="1"/>
</dbReference>
<dbReference type="Gene3D" id="1.20.80.10">
    <property type="match status" value="1"/>
</dbReference>
<dbReference type="STRING" id="6669.E9G2D8"/>
<evidence type="ECO:0000259" key="2">
    <source>
        <dbReference type="PROSITE" id="PS50200"/>
    </source>
</evidence>
<evidence type="ECO:0000313" key="3">
    <source>
        <dbReference type="EMBL" id="EFX86233.1"/>
    </source>
</evidence>
<dbReference type="HOGENOM" id="CLU_1688716_0_0_1"/>
<dbReference type="KEGG" id="dpx:DAPPUDRAFT_127468"/>
<dbReference type="PROSITE" id="PS50200">
    <property type="entry name" value="RA"/>
    <property type="match status" value="1"/>
</dbReference>
<dbReference type="eggNOG" id="KOG3552">
    <property type="taxonomic scope" value="Eukaryota"/>
</dbReference>